<sequence>MKKENITVDKINHSWVQSEFNGKLIGRRKKYPSKIKSYLTKLQTTRNIADYRNKQISKNLASKSILIANEMIDLIIKELEK</sequence>
<proteinExistence type="predicted"/>
<protein>
    <recommendedName>
        <fullName evidence="3">HEPN domain-containing protein</fullName>
    </recommendedName>
</protein>
<reference evidence="2" key="1">
    <citation type="submission" date="2012-11" db="EMBL/GenBank/DDBJ databases">
        <authorList>
            <person name="Lucero-Rivera Y.E."/>
            <person name="Tovar-Ramirez D."/>
        </authorList>
    </citation>
    <scope>NUCLEOTIDE SEQUENCE [LARGE SCALE GENOMIC DNA]</scope>
    <source>
        <strain evidence="2">Araruama</strain>
    </source>
</reference>
<name>A0A1V1NWQ9_9BACT</name>
<dbReference type="Proteomes" id="UP000189670">
    <property type="component" value="Unassembled WGS sequence"/>
</dbReference>
<evidence type="ECO:0008006" key="3">
    <source>
        <dbReference type="Google" id="ProtNLM"/>
    </source>
</evidence>
<dbReference type="EMBL" id="ATBP01001619">
    <property type="protein sequence ID" value="ETR66991.1"/>
    <property type="molecule type" value="Genomic_DNA"/>
</dbReference>
<dbReference type="AlphaFoldDB" id="A0A1V1NWQ9"/>
<dbReference type="Gene3D" id="1.20.120.330">
    <property type="entry name" value="Nucleotidyltransferases domain 2"/>
    <property type="match status" value="1"/>
</dbReference>
<organism evidence="1 2">
    <name type="scientific">Candidatus Magnetoglobus multicellularis str. Araruama</name>
    <dbReference type="NCBI Taxonomy" id="890399"/>
    <lineage>
        <taxon>Bacteria</taxon>
        <taxon>Pseudomonadati</taxon>
        <taxon>Thermodesulfobacteriota</taxon>
        <taxon>Desulfobacteria</taxon>
        <taxon>Desulfobacterales</taxon>
        <taxon>Desulfobacteraceae</taxon>
        <taxon>Candidatus Magnetoglobus</taxon>
    </lineage>
</organism>
<evidence type="ECO:0000313" key="2">
    <source>
        <dbReference type="Proteomes" id="UP000189670"/>
    </source>
</evidence>
<comment type="caution">
    <text evidence="1">The sequence shown here is derived from an EMBL/GenBank/DDBJ whole genome shotgun (WGS) entry which is preliminary data.</text>
</comment>
<gene>
    <name evidence="1" type="ORF">OMM_12089</name>
</gene>
<accession>A0A1V1NWQ9</accession>
<evidence type="ECO:0000313" key="1">
    <source>
        <dbReference type="EMBL" id="ETR66991.1"/>
    </source>
</evidence>